<keyword evidence="1" id="KW-0732">Signal</keyword>
<dbReference type="OrthoDB" id="9806572at2"/>
<evidence type="ECO:0000313" key="3">
    <source>
        <dbReference type="Proteomes" id="UP000198922"/>
    </source>
</evidence>
<feature type="chain" id="PRO_5011637706" description="Invasion protein IalB, involved in pathogenesis" evidence="1">
    <location>
        <begin position="29"/>
        <end position="180"/>
    </location>
</feature>
<feature type="signal peptide" evidence="1">
    <location>
        <begin position="1"/>
        <end position="28"/>
    </location>
</feature>
<accession>A0A1G7EF52</accession>
<dbReference type="EMBL" id="FNAT01000003">
    <property type="protein sequence ID" value="SDE62035.1"/>
    <property type="molecule type" value="Genomic_DNA"/>
</dbReference>
<dbReference type="Proteomes" id="UP000198922">
    <property type="component" value="Unassembled WGS sequence"/>
</dbReference>
<protein>
    <recommendedName>
        <fullName evidence="4">Invasion protein IalB, involved in pathogenesis</fullName>
    </recommendedName>
</protein>
<dbReference type="RefSeq" id="WP_090111761.1">
    <property type="nucleotide sequence ID" value="NZ_FNAT01000003.1"/>
</dbReference>
<keyword evidence="3" id="KW-1185">Reference proteome</keyword>
<reference evidence="3" key="1">
    <citation type="submission" date="2016-10" db="EMBL/GenBank/DDBJ databases">
        <authorList>
            <person name="Varghese N."/>
            <person name="Submissions S."/>
        </authorList>
    </citation>
    <scope>NUCLEOTIDE SEQUENCE [LARGE SCALE GENOMIC DNA]</scope>
    <source>
        <strain evidence="3">DSM 21424</strain>
    </source>
</reference>
<dbReference type="Pfam" id="PF06776">
    <property type="entry name" value="IalB"/>
    <property type="match status" value="1"/>
</dbReference>
<name>A0A1G7EF52_9RHOB</name>
<evidence type="ECO:0008006" key="4">
    <source>
        <dbReference type="Google" id="ProtNLM"/>
    </source>
</evidence>
<proteinExistence type="predicted"/>
<evidence type="ECO:0000256" key="1">
    <source>
        <dbReference type="SAM" id="SignalP"/>
    </source>
</evidence>
<dbReference type="InterPro" id="IPR010642">
    <property type="entry name" value="Invasion_prot_B"/>
</dbReference>
<dbReference type="STRING" id="521013.SAMN04488567_2128"/>
<organism evidence="2 3">
    <name type="scientific">Limimaricola pyoseonensis</name>
    <dbReference type="NCBI Taxonomy" id="521013"/>
    <lineage>
        <taxon>Bacteria</taxon>
        <taxon>Pseudomonadati</taxon>
        <taxon>Pseudomonadota</taxon>
        <taxon>Alphaproteobacteria</taxon>
        <taxon>Rhodobacterales</taxon>
        <taxon>Paracoccaceae</taxon>
        <taxon>Limimaricola</taxon>
    </lineage>
</organism>
<gene>
    <name evidence="2" type="ORF">SAMN04488567_2128</name>
</gene>
<sequence length="180" mass="18779">MMKRLFRALAPLTAGAALAAAAATGALAQEASNRVAANTDWSVFQESDPAECFGVSAPKEQLNTKDGQPVTVSRGETLLFVFYRPGQGVDGQVTFTGGYPFASGSTVTLEVAGREFQLFTEGDWAWPATPEDDARIVAAMKGGAEAVVTGVSGRGTTTRDTFSLMGFTAAVEEAAKRCAT</sequence>
<dbReference type="AlphaFoldDB" id="A0A1G7EF52"/>
<evidence type="ECO:0000313" key="2">
    <source>
        <dbReference type="EMBL" id="SDE62035.1"/>
    </source>
</evidence>